<comment type="similarity">
    <text evidence="1">Belongs to the TUB family.</text>
</comment>
<evidence type="ECO:0000313" key="4">
    <source>
        <dbReference type="Proteomes" id="UP000298416"/>
    </source>
</evidence>
<proteinExistence type="inferred from homology"/>
<dbReference type="Pfam" id="PF01167">
    <property type="entry name" value="Tub"/>
    <property type="match status" value="2"/>
</dbReference>
<dbReference type="AlphaFoldDB" id="A0A8X9A7L5"/>
<feature type="domain" description="Tubby C-terminal" evidence="2">
    <location>
        <begin position="256"/>
        <end position="309"/>
    </location>
</feature>
<dbReference type="SUPFAM" id="SSF54518">
    <property type="entry name" value="Tubby C-terminal domain-like"/>
    <property type="match status" value="1"/>
</dbReference>
<accession>A0A8X9A7L5</accession>
<organism evidence="3">
    <name type="scientific">Salvia splendens</name>
    <name type="common">Scarlet sage</name>
    <dbReference type="NCBI Taxonomy" id="180675"/>
    <lineage>
        <taxon>Eukaryota</taxon>
        <taxon>Viridiplantae</taxon>
        <taxon>Streptophyta</taxon>
        <taxon>Embryophyta</taxon>
        <taxon>Tracheophyta</taxon>
        <taxon>Spermatophyta</taxon>
        <taxon>Magnoliopsida</taxon>
        <taxon>eudicotyledons</taxon>
        <taxon>Gunneridae</taxon>
        <taxon>Pentapetalae</taxon>
        <taxon>asterids</taxon>
        <taxon>lamiids</taxon>
        <taxon>Lamiales</taxon>
        <taxon>Lamiaceae</taxon>
        <taxon>Nepetoideae</taxon>
        <taxon>Mentheae</taxon>
        <taxon>Salviinae</taxon>
        <taxon>Salvia</taxon>
        <taxon>Salvia subgen. Calosphace</taxon>
        <taxon>core Calosphace</taxon>
    </lineage>
</organism>
<dbReference type="InterPro" id="IPR025659">
    <property type="entry name" value="Tubby-like_C"/>
</dbReference>
<evidence type="ECO:0000313" key="3">
    <source>
        <dbReference type="EMBL" id="KAG6431877.1"/>
    </source>
</evidence>
<dbReference type="PRINTS" id="PR01573">
    <property type="entry name" value="SUPERTUBBY"/>
</dbReference>
<dbReference type="PANTHER" id="PTHR16517">
    <property type="entry name" value="TUBBY-RELATED"/>
    <property type="match status" value="1"/>
</dbReference>
<evidence type="ECO:0000259" key="2">
    <source>
        <dbReference type="Pfam" id="PF01167"/>
    </source>
</evidence>
<dbReference type="Proteomes" id="UP000298416">
    <property type="component" value="Unassembled WGS sequence"/>
</dbReference>
<dbReference type="PANTHER" id="PTHR16517:SF119">
    <property type="entry name" value="TUBBY-LIKE F-BOX PROTEIN 3"/>
    <property type="match status" value="1"/>
</dbReference>
<protein>
    <recommendedName>
        <fullName evidence="2">Tubby C-terminal domain-containing protein</fullName>
    </recommendedName>
</protein>
<evidence type="ECO:0000256" key="1">
    <source>
        <dbReference type="ARBA" id="ARBA00007129"/>
    </source>
</evidence>
<dbReference type="Gene3D" id="3.20.90.10">
    <property type="entry name" value="Tubby Protein, Chain A"/>
    <property type="match status" value="1"/>
</dbReference>
<reference evidence="3" key="1">
    <citation type="submission" date="2018-01" db="EMBL/GenBank/DDBJ databases">
        <authorList>
            <person name="Mao J.F."/>
        </authorList>
    </citation>
    <scope>NUCLEOTIDE SEQUENCE</scope>
    <source>
        <strain evidence="3">Huo1</strain>
        <tissue evidence="3">Leaf</tissue>
    </source>
</reference>
<keyword evidence="4" id="KW-1185">Reference proteome</keyword>
<dbReference type="InterPro" id="IPR000007">
    <property type="entry name" value="Tubby_C"/>
</dbReference>
<sequence length="314" mass="34969">MRSRCDEEFPLSCWENMAAELLRDVLMRIEESESTWRRRSIVVACAGVCRSWRQIVRQTVGTLQLSGKLTFPISLKQNLTLLFLNHIDQAVVMPYFLVDVMVYLSTASNDEGKFLLAAQRCRRPTYTDYMISLKSDDVLKGSSNYVGKLRSNFLGTKFTIYDAQPPSGAAARVTRSRSTRMVGTRQVSPRVPAGNYPVAHVSYKLNVLGSRGPRRMQCVMDTIAASSLRSSDGVDRCGRSSRLEKQGSPMARATTVLVASVKNFQLLGGDGEDVILQFGKVGKDTFTMDYQYPLSAFQAFALCLSSFDTKIACE</sequence>
<name>A0A8X9A7L5_SALSN</name>
<reference evidence="3" key="2">
    <citation type="submission" date="2020-08" db="EMBL/GenBank/DDBJ databases">
        <title>Plant Genome Project.</title>
        <authorList>
            <person name="Zhang R.-G."/>
        </authorList>
    </citation>
    <scope>NUCLEOTIDE SEQUENCE</scope>
    <source>
        <strain evidence="3">Huo1</strain>
        <tissue evidence="3">Leaf</tissue>
    </source>
</reference>
<gene>
    <name evidence="3" type="ORF">SASPL_103447</name>
</gene>
<feature type="domain" description="Tubby C-terminal" evidence="2">
    <location>
        <begin position="102"/>
        <end position="229"/>
    </location>
</feature>
<dbReference type="EMBL" id="PNBA02000002">
    <property type="protein sequence ID" value="KAG6431877.1"/>
    <property type="molecule type" value="Genomic_DNA"/>
</dbReference>
<comment type="caution">
    <text evidence="3">The sequence shown here is derived from an EMBL/GenBank/DDBJ whole genome shotgun (WGS) entry which is preliminary data.</text>
</comment>